<proteinExistence type="predicted"/>
<keyword evidence="1" id="KW-0812">Transmembrane</keyword>
<gene>
    <name evidence="2" type="ORF">COW86_05210</name>
</gene>
<reference evidence="2 3" key="1">
    <citation type="submission" date="2017-09" db="EMBL/GenBank/DDBJ databases">
        <title>Depth-based differentiation of microbial function through sediment-hosted aquifers and enrichment of novel symbionts in the deep terrestrial subsurface.</title>
        <authorList>
            <person name="Probst A.J."/>
            <person name="Ladd B."/>
            <person name="Jarett J.K."/>
            <person name="Geller-Mcgrath D.E."/>
            <person name="Sieber C.M."/>
            <person name="Emerson J.B."/>
            <person name="Anantharaman K."/>
            <person name="Thomas B.C."/>
            <person name="Malmstrom R."/>
            <person name="Stieglmeier M."/>
            <person name="Klingl A."/>
            <person name="Woyke T."/>
            <person name="Ryan C.M."/>
            <person name="Banfield J.F."/>
        </authorList>
    </citation>
    <scope>NUCLEOTIDE SEQUENCE [LARGE SCALE GENOMIC DNA]</scope>
    <source>
        <strain evidence="2">CG22_combo_CG10-13_8_21_14_all_39_9</strain>
    </source>
</reference>
<evidence type="ECO:0000313" key="3">
    <source>
        <dbReference type="Proteomes" id="UP000230159"/>
    </source>
</evidence>
<dbReference type="AlphaFoldDB" id="A0A2H0D0P0"/>
<dbReference type="Proteomes" id="UP000230159">
    <property type="component" value="Unassembled WGS sequence"/>
</dbReference>
<keyword evidence="1" id="KW-1133">Transmembrane helix</keyword>
<accession>A0A2H0D0P0</accession>
<name>A0A2H0D0P0_9BACT</name>
<comment type="caution">
    <text evidence="2">The sequence shown here is derived from an EMBL/GenBank/DDBJ whole genome shotgun (WGS) entry which is preliminary data.</text>
</comment>
<evidence type="ECO:0000313" key="2">
    <source>
        <dbReference type="EMBL" id="PIP75180.1"/>
    </source>
</evidence>
<dbReference type="EMBL" id="PCTN01000222">
    <property type="protein sequence ID" value="PIP75180.1"/>
    <property type="molecule type" value="Genomic_DNA"/>
</dbReference>
<evidence type="ECO:0000256" key="1">
    <source>
        <dbReference type="SAM" id="Phobius"/>
    </source>
</evidence>
<organism evidence="2 3">
    <name type="scientific">Candidatus Kuenenbacteria bacterium CG22_combo_CG10-13_8_21_14_all_39_9</name>
    <dbReference type="NCBI Taxonomy" id="1974621"/>
    <lineage>
        <taxon>Bacteria</taxon>
        <taxon>Candidatus Kueneniibacteriota</taxon>
    </lineage>
</organism>
<sequence length="174" mass="19130">MKTRKYIVATAVIGIGIFLINCAGVVRQQNADAKIDEKVAALVDSLGQNPEKFKSLEGVIYDFVKVRALTSSQGGTAAVHKNIRVDSEDKLRESPSPNTPTPATPIHAEFKGTYYDSARDVYHLAQDTDGYIEVSENGAYLIGCYLEDTGNSTERDMGKKLYVQKLELLKKALQ</sequence>
<feature type="transmembrane region" description="Helical" evidence="1">
    <location>
        <begin position="6"/>
        <end position="26"/>
    </location>
</feature>
<keyword evidence="1" id="KW-0472">Membrane</keyword>
<protein>
    <submittedName>
        <fullName evidence="2">Uncharacterized protein</fullName>
    </submittedName>
</protein>